<gene>
    <name evidence="1" type="ORF">SCF082_LOCUS41193</name>
</gene>
<evidence type="ECO:0000313" key="1">
    <source>
        <dbReference type="EMBL" id="CAK9087136.1"/>
    </source>
</evidence>
<dbReference type="Proteomes" id="UP001642464">
    <property type="component" value="Unassembled WGS sequence"/>
</dbReference>
<reference evidence="1 2" key="1">
    <citation type="submission" date="2024-02" db="EMBL/GenBank/DDBJ databases">
        <authorList>
            <person name="Chen Y."/>
            <person name="Shah S."/>
            <person name="Dougan E. K."/>
            <person name="Thang M."/>
            <person name="Chan C."/>
        </authorList>
    </citation>
    <scope>NUCLEOTIDE SEQUENCE [LARGE SCALE GENOMIC DNA]</scope>
</reference>
<protein>
    <submittedName>
        <fullName evidence="1">Uncharacterized protein</fullName>
    </submittedName>
</protein>
<feature type="non-terminal residue" evidence="1">
    <location>
        <position position="59"/>
    </location>
</feature>
<sequence>KQWVRRLACGVSLKRIAVNNASRALSCGVHEAFITYGTSDEALAAKEACDRKLVFPESE</sequence>
<proteinExistence type="predicted"/>
<accession>A0ABP0QFW7</accession>
<name>A0ABP0QFW7_9DINO</name>
<evidence type="ECO:0000313" key="2">
    <source>
        <dbReference type="Proteomes" id="UP001642464"/>
    </source>
</evidence>
<keyword evidence="2" id="KW-1185">Reference proteome</keyword>
<dbReference type="EMBL" id="CAXAMM010039541">
    <property type="protein sequence ID" value="CAK9087136.1"/>
    <property type="molecule type" value="Genomic_DNA"/>
</dbReference>
<organism evidence="1 2">
    <name type="scientific">Durusdinium trenchii</name>
    <dbReference type="NCBI Taxonomy" id="1381693"/>
    <lineage>
        <taxon>Eukaryota</taxon>
        <taxon>Sar</taxon>
        <taxon>Alveolata</taxon>
        <taxon>Dinophyceae</taxon>
        <taxon>Suessiales</taxon>
        <taxon>Symbiodiniaceae</taxon>
        <taxon>Durusdinium</taxon>
    </lineage>
</organism>
<feature type="non-terminal residue" evidence="1">
    <location>
        <position position="1"/>
    </location>
</feature>
<comment type="caution">
    <text evidence="1">The sequence shown here is derived from an EMBL/GenBank/DDBJ whole genome shotgun (WGS) entry which is preliminary data.</text>
</comment>